<evidence type="ECO:0000256" key="5">
    <source>
        <dbReference type="ARBA" id="ARBA00022833"/>
    </source>
</evidence>
<dbReference type="SUPFAM" id="SSF47954">
    <property type="entry name" value="Cyclin-like"/>
    <property type="match status" value="1"/>
</dbReference>
<dbReference type="Gene3D" id="2.20.25.10">
    <property type="match status" value="1"/>
</dbReference>
<dbReference type="GO" id="GO:0001006">
    <property type="term" value="F:RNA polymerase III type 3 promoter sequence-specific DNA binding"/>
    <property type="evidence" value="ECO:0007669"/>
    <property type="project" value="TreeGrafter"/>
</dbReference>
<keyword evidence="8" id="KW-0539">Nucleus</keyword>
<keyword evidence="4" id="KW-0863">Zinc-finger</keyword>
<name>A0AAE0FQU0_9CHLO</name>
<evidence type="ECO:0000256" key="4">
    <source>
        <dbReference type="ARBA" id="ARBA00022771"/>
    </source>
</evidence>
<reference evidence="11 12" key="1">
    <citation type="journal article" date="2015" name="Genome Biol. Evol.">
        <title>Comparative Genomics of a Bacterivorous Green Alga Reveals Evolutionary Causalities and Consequences of Phago-Mixotrophic Mode of Nutrition.</title>
        <authorList>
            <person name="Burns J.A."/>
            <person name="Paasch A."/>
            <person name="Narechania A."/>
            <person name="Kim E."/>
        </authorList>
    </citation>
    <scope>NUCLEOTIDE SEQUENCE [LARGE SCALE GENOMIC DNA]</scope>
    <source>
        <strain evidence="11 12">PLY_AMNH</strain>
    </source>
</reference>
<comment type="similarity">
    <text evidence="2">Belongs to the TFIIB family.</text>
</comment>
<sequence>MVYCTSCKEDVDLDSNQSNGFACCTQCGMVLDENLFSNDTNFAKAADGSSQAVGTFVGDGGGGRSRGGLSSYRSSESHEQTVHKGLVEIESQAERLHMPGRDNLAPAAHRLYRIAVTKNFTRGRRTAQVAAACLYIACRQDNKAYMLIDFSEILATNV</sequence>
<dbReference type="InterPro" id="IPR036915">
    <property type="entry name" value="Cyclin-like_sf"/>
</dbReference>
<evidence type="ECO:0000259" key="10">
    <source>
        <dbReference type="Pfam" id="PF00382"/>
    </source>
</evidence>
<dbReference type="PANTHER" id="PTHR11618:SF4">
    <property type="entry name" value="TRANSCRIPTION FACTOR IIIB 90 KDA SUBUNIT"/>
    <property type="match status" value="1"/>
</dbReference>
<dbReference type="PANTHER" id="PTHR11618">
    <property type="entry name" value="TRANSCRIPTION INITIATION FACTOR IIB-RELATED"/>
    <property type="match status" value="1"/>
</dbReference>
<evidence type="ECO:0000256" key="1">
    <source>
        <dbReference type="ARBA" id="ARBA00004123"/>
    </source>
</evidence>
<evidence type="ECO:0000256" key="3">
    <source>
        <dbReference type="ARBA" id="ARBA00022723"/>
    </source>
</evidence>
<feature type="region of interest" description="Disordered" evidence="9">
    <location>
        <begin position="57"/>
        <end position="79"/>
    </location>
</feature>
<gene>
    <name evidence="11" type="ORF">CYMTET_27223</name>
</gene>
<accession>A0AAE0FQU0</accession>
<dbReference type="Pfam" id="PF00382">
    <property type="entry name" value="TFIIB"/>
    <property type="match status" value="1"/>
</dbReference>
<dbReference type="GO" id="GO:0070897">
    <property type="term" value="P:transcription preinitiation complex assembly"/>
    <property type="evidence" value="ECO:0007669"/>
    <property type="project" value="InterPro"/>
</dbReference>
<proteinExistence type="inferred from homology"/>
<dbReference type="GO" id="GO:0005634">
    <property type="term" value="C:nucleus"/>
    <property type="evidence" value="ECO:0007669"/>
    <property type="project" value="UniProtKB-SubCell"/>
</dbReference>
<keyword evidence="7" id="KW-0804">Transcription</keyword>
<dbReference type="Proteomes" id="UP001190700">
    <property type="component" value="Unassembled WGS sequence"/>
</dbReference>
<dbReference type="GO" id="GO:0017025">
    <property type="term" value="F:TBP-class protein binding"/>
    <property type="evidence" value="ECO:0007669"/>
    <property type="project" value="InterPro"/>
</dbReference>
<dbReference type="Gene3D" id="1.10.472.10">
    <property type="entry name" value="Cyclin-like"/>
    <property type="match status" value="1"/>
</dbReference>
<keyword evidence="12" id="KW-1185">Reference proteome</keyword>
<dbReference type="SUPFAM" id="SSF57783">
    <property type="entry name" value="Zinc beta-ribbon"/>
    <property type="match status" value="1"/>
</dbReference>
<feature type="compositionally biased region" description="Gly residues" evidence="9">
    <location>
        <begin position="57"/>
        <end position="66"/>
    </location>
</feature>
<keyword evidence="6" id="KW-0805">Transcription regulation</keyword>
<keyword evidence="5" id="KW-0862">Zinc</keyword>
<evidence type="ECO:0000256" key="9">
    <source>
        <dbReference type="SAM" id="MobiDB-lite"/>
    </source>
</evidence>
<dbReference type="GO" id="GO:0008270">
    <property type="term" value="F:zinc ion binding"/>
    <property type="evidence" value="ECO:0007669"/>
    <property type="project" value="UniProtKB-KW"/>
</dbReference>
<dbReference type="AlphaFoldDB" id="A0AAE0FQU0"/>
<dbReference type="GO" id="GO:0097550">
    <property type="term" value="C:transcription preinitiation complex"/>
    <property type="evidence" value="ECO:0007669"/>
    <property type="project" value="TreeGrafter"/>
</dbReference>
<dbReference type="EMBL" id="LGRX02014862">
    <property type="protein sequence ID" value="KAK3264008.1"/>
    <property type="molecule type" value="Genomic_DNA"/>
</dbReference>
<feature type="domain" description="Transcription factor TFIIB cyclin-like" evidence="10">
    <location>
        <begin position="79"/>
        <end position="155"/>
    </location>
</feature>
<dbReference type="GO" id="GO:0000126">
    <property type="term" value="C:transcription factor TFIIIB complex"/>
    <property type="evidence" value="ECO:0007669"/>
    <property type="project" value="TreeGrafter"/>
</dbReference>
<dbReference type="PRINTS" id="PR00685">
    <property type="entry name" value="TIFACTORIIB"/>
</dbReference>
<dbReference type="InterPro" id="IPR013150">
    <property type="entry name" value="TFIIB_cyclin"/>
</dbReference>
<keyword evidence="3" id="KW-0479">Metal-binding</keyword>
<organism evidence="11 12">
    <name type="scientific">Cymbomonas tetramitiformis</name>
    <dbReference type="NCBI Taxonomy" id="36881"/>
    <lineage>
        <taxon>Eukaryota</taxon>
        <taxon>Viridiplantae</taxon>
        <taxon>Chlorophyta</taxon>
        <taxon>Pyramimonadophyceae</taxon>
        <taxon>Pyramimonadales</taxon>
        <taxon>Pyramimonadaceae</taxon>
        <taxon>Cymbomonas</taxon>
    </lineage>
</organism>
<evidence type="ECO:0000313" key="11">
    <source>
        <dbReference type="EMBL" id="KAK3264008.1"/>
    </source>
</evidence>
<evidence type="ECO:0000256" key="7">
    <source>
        <dbReference type="ARBA" id="ARBA00023163"/>
    </source>
</evidence>
<evidence type="ECO:0000313" key="12">
    <source>
        <dbReference type="Proteomes" id="UP001190700"/>
    </source>
</evidence>
<evidence type="ECO:0000256" key="8">
    <source>
        <dbReference type="ARBA" id="ARBA00023242"/>
    </source>
</evidence>
<dbReference type="GO" id="GO:0000995">
    <property type="term" value="F:RNA polymerase III general transcription initiation factor activity"/>
    <property type="evidence" value="ECO:0007669"/>
    <property type="project" value="TreeGrafter"/>
</dbReference>
<protein>
    <recommendedName>
        <fullName evidence="10">Transcription factor TFIIB cyclin-like domain-containing protein</fullName>
    </recommendedName>
</protein>
<comment type="subcellular location">
    <subcellularLocation>
        <location evidence="1">Nucleus</location>
    </subcellularLocation>
</comment>
<evidence type="ECO:0000256" key="6">
    <source>
        <dbReference type="ARBA" id="ARBA00023015"/>
    </source>
</evidence>
<dbReference type="InterPro" id="IPR000812">
    <property type="entry name" value="TFIIB"/>
</dbReference>
<comment type="caution">
    <text evidence="11">The sequence shown here is derived from an EMBL/GenBank/DDBJ whole genome shotgun (WGS) entry which is preliminary data.</text>
</comment>
<evidence type="ECO:0000256" key="2">
    <source>
        <dbReference type="ARBA" id="ARBA00010857"/>
    </source>
</evidence>